<organism evidence="1 2">
    <name type="scientific">Brevibacterium linens</name>
    <dbReference type="NCBI Taxonomy" id="1703"/>
    <lineage>
        <taxon>Bacteria</taxon>
        <taxon>Bacillati</taxon>
        <taxon>Actinomycetota</taxon>
        <taxon>Actinomycetes</taxon>
        <taxon>Micrococcales</taxon>
        <taxon>Brevibacteriaceae</taxon>
        <taxon>Brevibacterium</taxon>
    </lineage>
</organism>
<dbReference type="AlphaFoldDB" id="A0A2H1HWI4"/>
<gene>
    <name evidence="1" type="ORF">BLIN101_00670</name>
</gene>
<reference evidence="1 2" key="1">
    <citation type="submission" date="2017-03" db="EMBL/GenBank/DDBJ databases">
        <authorList>
            <person name="Afonso C.L."/>
            <person name="Miller P.J."/>
            <person name="Scott M.A."/>
            <person name="Spackman E."/>
            <person name="Goraichik I."/>
            <person name="Dimitrov K.M."/>
            <person name="Suarez D.L."/>
            <person name="Swayne D.E."/>
        </authorList>
    </citation>
    <scope>NUCLEOTIDE SEQUENCE [LARGE SCALE GENOMIC DNA]</scope>
    <source>
        <strain evidence="1 2">Mu101</strain>
    </source>
</reference>
<name>A0A2H1HWI4_BRELN</name>
<dbReference type="RefSeq" id="WP_025776989.1">
    <property type="nucleotide sequence ID" value="NZ_CP026734.1"/>
</dbReference>
<evidence type="ECO:0000313" key="2">
    <source>
        <dbReference type="Proteomes" id="UP000234498"/>
    </source>
</evidence>
<dbReference type="EMBL" id="FXZA01000001">
    <property type="protein sequence ID" value="SMX67220.1"/>
    <property type="molecule type" value="Genomic_DNA"/>
</dbReference>
<sequence>MANSEIDPHSGNIQPTIVRTTSSTVLFVVVAGLCALGVASIVLGDFTLRGLAAAGIPLAVGTMVCVFYRYPRVELHRQQLVLVNPLQTVTIPWNLVDGFETHFGLSVRTHEKTYASWSLSGKGKKWEKDEHGMRRLVENPSPAVDSVFERYSSLSDAELANPGGRRVIETRWNIGIIAVGLSAIAWALIGFAALPS</sequence>
<accession>A0A2H1HWI4</accession>
<dbReference type="Proteomes" id="UP000234498">
    <property type="component" value="Unassembled WGS sequence"/>
</dbReference>
<proteinExistence type="predicted"/>
<dbReference type="GeneID" id="303221137"/>
<evidence type="ECO:0000313" key="1">
    <source>
        <dbReference type="EMBL" id="SMX67220.1"/>
    </source>
</evidence>
<dbReference type="OrthoDB" id="5148800at2"/>
<protein>
    <submittedName>
        <fullName evidence="1">Uncharacterized protein</fullName>
    </submittedName>
</protein>